<dbReference type="GO" id="GO:0005737">
    <property type="term" value="C:cytoplasm"/>
    <property type="evidence" value="ECO:0007669"/>
    <property type="project" value="TreeGrafter"/>
</dbReference>
<dbReference type="STRING" id="94130.A0A2Z6RF10"/>
<dbReference type="OrthoDB" id="37537at2759"/>
<evidence type="ECO:0000313" key="3">
    <source>
        <dbReference type="EMBL" id="GBC01236.1"/>
    </source>
</evidence>
<dbReference type="InterPro" id="IPR023210">
    <property type="entry name" value="NADP_OxRdtase_dom"/>
</dbReference>
<dbReference type="Pfam" id="PF00248">
    <property type="entry name" value="Aldo_ket_red"/>
    <property type="match status" value="1"/>
</dbReference>
<dbReference type="PANTHER" id="PTHR43625:SF40">
    <property type="entry name" value="ALDO-KETO REDUCTASE YAKC [NADP(+)]"/>
    <property type="match status" value="1"/>
</dbReference>
<dbReference type="AlphaFoldDB" id="A0A2Z6RF10"/>
<dbReference type="InterPro" id="IPR020471">
    <property type="entry name" value="AKR"/>
</dbReference>
<protein>
    <submittedName>
        <fullName evidence="4">Aldo/keto reductase</fullName>
    </submittedName>
</protein>
<gene>
    <name evidence="4" type="ORF">RCL2_000235200</name>
    <name evidence="3" type="ORF">RclHR1_04100012</name>
</gene>
<organism evidence="3 5">
    <name type="scientific">Rhizophagus clarus</name>
    <dbReference type="NCBI Taxonomy" id="94130"/>
    <lineage>
        <taxon>Eukaryota</taxon>
        <taxon>Fungi</taxon>
        <taxon>Fungi incertae sedis</taxon>
        <taxon>Mucoromycota</taxon>
        <taxon>Glomeromycotina</taxon>
        <taxon>Glomeromycetes</taxon>
        <taxon>Glomerales</taxon>
        <taxon>Glomeraceae</taxon>
        <taxon>Rhizophagus</taxon>
    </lineage>
</organism>
<dbReference type="Gene3D" id="3.20.20.100">
    <property type="entry name" value="NADP-dependent oxidoreductase domain"/>
    <property type="match status" value="1"/>
</dbReference>
<reference evidence="4" key="2">
    <citation type="submission" date="2019-10" db="EMBL/GenBank/DDBJ databases">
        <title>Conservation and host-specific expression of non-tandemly repeated heterogenous ribosome RNA gene in arbuscular mycorrhizal fungi.</title>
        <authorList>
            <person name="Maeda T."/>
            <person name="Kobayashi Y."/>
            <person name="Nakagawa T."/>
            <person name="Ezawa T."/>
            <person name="Yamaguchi K."/>
            <person name="Bino T."/>
            <person name="Nishimoto Y."/>
            <person name="Shigenobu S."/>
            <person name="Kawaguchi M."/>
        </authorList>
    </citation>
    <scope>NUCLEOTIDE SEQUENCE</scope>
    <source>
        <strain evidence="4">HR1</strain>
    </source>
</reference>
<dbReference type="Proteomes" id="UP000615446">
    <property type="component" value="Unassembled WGS sequence"/>
</dbReference>
<sequence>MSLFRELGKTGIKIPAIGLGCMGLTEEQESISVLSRSIELGCNFWDTGEFYGNGTNEVLLSKVLKEHRNEVFVCSKFGLMRGPNGEFKGISGTPEFTRQCCEKSLKRLETDYIDLYYLCRVDPNTPIEDTVGALAELVKEGKIKYIGLSECSAETLRRAYKTHPITAVQIEYSPWTLDIETNGIMEACRELGVTIVAYSPLGRGFLTGKYRSSKDLEPGNFITTFPRFQGENLSKNLVLVDKIHEFANKKGVTPSQLCLSWVLAQGDNIVTIPGTRKVKYLEENVGAANVNLTSEELAEIRKIIDSVEIVGTRYSAEFMSTLNL</sequence>
<proteinExistence type="predicted"/>
<keyword evidence="1" id="KW-0560">Oxidoreductase</keyword>
<dbReference type="EMBL" id="BLAL01000012">
    <property type="protein sequence ID" value="GES74888.1"/>
    <property type="molecule type" value="Genomic_DNA"/>
</dbReference>
<evidence type="ECO:0000259" key="2">
    <source>
        <dbReference type="Pfam" id="PF00248"/>
    </source>
</evidence>
<dbReference type="InterPro" id="IPR050791">
    <property type="entry name" value="Aldo-Keto_reductase"/>
</dbReference>
<name>A0A2Z6RF10_9GLOM</name>
<dbReference type="CDD" id="cd19076">
    <property type="entry name" value="AKR_AKR13A_13D"/>
    <property type="match status" value="1"/>
</dbReference>
<comment type="caution">
    <text evidence="3">The sequence shown here is derived from an EMBL/GenBank/DDBJ whole genome shotgun (WGS) entry which is preliminary data.</text>
</comment>
<dbReference type="SUPFAM" id="SSF51430">
    <property type="entry name" value="NAD(P)-linked oxidoreductase"/>
    <property type="match status" value="1"/>
</dbReference>
<evidence type="ECO:0000313" key="5">
    <source>
        <dbReference type="Proteomes" id="UP000247702"/>
    </source>
</evidence>
<dbReference type="GO" id="GO:0016491">
    <property type="term" value="F:oxidoreductase activity"/>
    <property type="evidence" value="ECO:0007669"/>
    <property type="project" value="UniProtKB-KW"/>
</dbReference>
<reference evidence="3 5" key="1">
    <citation type="submission" date="2017-11" db="EMBL/GenBank/DDBJ databases">
        <title>The genome of Rhizophagus clarus HR1 reveals common genetic basis of auxotrophy among arbuscular mycorrhizal fungi.</title>
        <authorList>
            <person name="Kobayashi Y."/>
        </authorList>
    </citation>
    <scope>NUCLEOTIDE SEQUENCE [LARGE SCALE GENOMIC DNA]</scope>
    <source>
        <strain evidence="3 5">HR1</strain>
    </source>
</reference>
<accession>A0A2Z6RF10</accession>
<evidence type="ECO:0000256" key="1">
    <source>
        <dbReference type="ARBA" id="ARBA00023002"/>
    </source>
</evidence>
<dbReference type="PRINTS" id="PR00069">
    <property type="entry name" value="ALDKETRDTASE"/>
</dbReference>
<dbReference type="PANTHER" id="PTHR43625">
    <property type="entry name" value="AFLATOXIN B1 ALDEHYDE REDUCTASE"/>
    <property type="match status" value="1"/>
</dbReference>
<dbReference type="Proteomes" id="UP000247702">
    <property type="component" value="Unassembled WGS sequence"/>
</dbReference>
<feature type="domain" description="NADP-dependent oxidoreductase" evidence="2">
    <location>
        <begin position="17"/>
        <end position="304"/>
    </location>
</feature>
<dbReference type="EMBL" id="BEXD01003447">
    <property type="protein sequence ID" value="GBC01236.1"/>
    <property type="molecule type" value="Genomic_DNA"/>
</dbReference>
<dbReference type="InterPro" id="IPR036812">
    <property type="entry name" value="NAD(P)_OxRdtase_dom_sf"/>
</dbReference>
<keyword evidence="5" id="KW-1185">Reference proteome</keyword>
<evidence type="ECO:0000313" key="4">
    <source>
        <dbReference type="EMBL" id="GES74888.1"/>
    </source>
</evidence>